<dbReference type="Pfam" id="PF07637">
    <property type="entry name" value="PSD5"/>
    <property type="match status" value="1"/>
</dbReference>
<dbReference type="Pfam" id="PF07626">
    <property type="entry name" value="PSD3"/>
    <property type="match status" value="1"/>
</dbReference>
<accession>A0ABY1Q8B9</accession>
<evidence type="ECO:0000313" key="8">
    <source>
        <dbReference type="EMBL" id="SMP61980.1"/>
    </source>
</evidence>
<evidence type="ECO:0000256" key="1">
    <source>
        <dbReference type="SAM" id="SignalP"/>
    </source>
</evidence>
<dbReference type="EMBL" id="FXUG01000007">
    <property type="protein sequence ID" value="SMP61980.1"/>
    <property type="molecule type" value="Genomic_DNA"/>
</dbReference>
<evidence type="ECO:0000259" key="4">
    <source>
        <dbReference type="Pfam" id="PF07627"/>
    </source>
</evidence>
<dbReference type="InterPro" id="IPR013043">
    <property type="entry name" value="DUF1595"/>
</dbReference>
<proteinExistence type="predicted"/>
<dbReference type="Pfam" id="PF07624">
    <property type="entry name" value="PSD2"/>
    <property type="match status" value="1"/>
</dbReference>
<dbReference type="InterPro" id="IPR013042">
    <property type="entry name" value="DUF1592"/>
</dbReference>
<feature type="signal peptide" evidence="1">
    <location>
        <begin position="1"/>
        <end position="30"/>
    </location>
</feature>
<evidence type="ECO:0000259" key="5">
    <source>
        <dbReference type="Pfam" id="PF07631"/>
    </source>
</evidence>
<reference evidence="8 9" key="1">
    <citation type="submission" date="2017-05" db="EMBL/GenBank/DDBJ databases">
        <authorList>
            <person name="Varghese N."/>
            <person name="Submissions S."/>
        </authorList>
    </citation>
    <scope>NUCLEOTIDE SEQUENCE [LARGE SCALE GENOMIC DNA]</scope>
    <source>
        <strain evidence="8 9">DSM 25457</strain>
    </source>
</reference>
<name>A0ABY1Q8B9_9BACT</name>
<dbReference type="InterPro" id="IPR011429">
    <property type="entry name" value="Cyt_c_Planctomycete-type"/>
</dbReference>
<dbReference type="RefSeq" id="WP_283433276.1">
    <property type="nucleotide sequence ID" value="NZ_FXUG01000007.1"/>
</dbReference>
<evidence type="ECO:0000259" key="3">
    <source>
        <dbReference type="Pfam" id="PF07626"/>
    </source>
</evidence>
<dbReference type="InterPro" id="IPR013036">
    <property type="entry name" value="DUF1587"/>
</dbReference>
<feature type="domain" description="DUF1588" evidence="4">
    <location>
        <begin position="663"/>
        <end position="760"/>
    </location>
</feature>
<evidence type="ECO:0000259" key="2">
    <source>
        <dbReference type="Pfam" id="PF07624"/>
    </source>
</evidence>
<sequence length="861" mass="96684">MKTLVPFVSLTRRGVLSVGLLSVLVTAAGADTLAAAETSEVRQALMTNQHVEVFAKYCLDCHSTDASEAGVDLEGLPLTVSQDIATANMWQKVLNAINSGEMPPEDSEPMTDADKAMFLEALTDQMVIARKILGDSGGVIPLRRLNRREYENTVESLLGVRPDVSSLPDDQVGAGFDTQGASLFFSSDQLENYLETAKAALRLCLIPAEATASKTRRVEPETKQNEAYQKYLDMLLDQYERSLAWQAQDEKPPSEFGILDEYQAKKNLSQYQDWSPQLKEYLQRPETKTGVTLMMTIKAGGYTTVKLPTLFDSAPGKYTIRLRAAHYPGTESRFHYVELSSGYASSKKRVAWRKVTATLDEPEILTFEFDHKPGQREQLWLHQRTHQDRADKNLWTIHQKENGLGTPPGVWIDWAEVSGPEPDLAPTEAAQRILFERPEGVEEDRYAVEVLRRFAVRAFRGTPPDREFLKQLFGHYDANRKAGQTLVEALIDPLAITLSSPQFLYMVEEDREDTRQLSDTELAVRLSYLIWSSQPDDELIRVAMSGQLSDPAMLDQQLTRMLADAQHSHFVRDFVHQWLSMERLGMFQFDGVQFRSFDNATRENAREEIYQLFMHVMHESLPLGDLLKADYVVVNDVMADYYGLDPVQGHEFRKVPLPAGSPRGGLLGTAAVSAMGSDGLRSSPVERGAWVLRHLLNDPPAPAPPNVPQLGRLAGEVLSARELQKAHQEEPQCAQCHRKIDPIGYGLENFDVDGMWRNKEKITTGKARRKKIHQFDISPSGQLPDGTPFASYFELRDAISTRQDDFARGFTEALIAYGLGRPYGFTDQDLADQILSAAKAKNYSVRAFLDAFVHSRSFQSR</sequence>
<keyword evidence="9" id="KW-1185">Reference proteome</keyword>
<keyword evidence="1" id="KW-0732">Signal</keyword>
<dbReference type="Proteomes" id="UP001158067">
    <property type="component" value="Unassembled WGS sequence"/>
</dbReference>
<evidence type="ECO:0000259" key="6">
    <source>
        <dbReference type="Pfam" id="PF07635"/>
    </source>
</evidence>
<feature type="chain" id="PRO_5047075000" evidence="1">
    <location>
        <begin position="31"/>
        <end position="861"/>
    </location>
</feature>
<feature type="domain" description="DUF1585" evidence="2">
    <location>
        <begin position="785"/>
        <end position="858"/>
    </location>
</feature>
<evidence type="ECO:0000313" key="9">
    <source>
        <dbReference type="Proteomes" id="UP001158067"/>
    </source>
</evidence>
<dbReference type="Pfam" id="PF07631">
    <property type="entry name" value="PSD4"/>
    <property type="match status" value="1"/>
</dbReference>
<organism evidence="8 9">
    <name type="scientific">Neorhodopirellula lusitana</name>
    <dbReference type="NCBI Taxonomy" id="445327"/>
    <lineage>
        <taxon>Bacteria</taxon>
        <taxon>Pseudomonadati</taxon>
        <taxon>Planctomycetota</taxon>
        <taxon>Planctomycetia</taxon>
        <taxon>Pirellulales</taxon>
        <taxon>Pirellulaceae</taxon>
        <taxon>Neorhodopirellula</taxon>
    </lineage>
</organism>
<feature type="domain" description="Cytochrome C Planctomycete-type" evidence="6">
    <location>
        <begin position="58"/>
        <end position="106"/>
    </location>
</feature>
<dbReference type="InterPro" id="IPR011478">
    <property type="entry name" value="DUF1585"/>
</dbReference>
<feature type="domain" description="DUF1587" evidence="3">
    <location>
        <begin position="143"/>
        <end position="202"/>
    </location>
</feature>
<comment type="caution">
    <text evidence="8">The sequence shown here is derived from an EMBL/GenBank/DDBJ whole genome shotgun (WGS) entry which is preliminary data.</text>
</comment>
<feature type="domain" description="DUF1595" evidence="7">
    <location>
        <begin position="447"/>
        <end position="508"/>
    </location>
</feature>
<dbReference type="Pfam" id="PF07635">
    <property type="entry name" value="PSCyt1"/>
    <property type="match status" value="1"/>
</dbReference>
<gene>
    <name evidence="8" type="ORF">SAMN06265222_107203</name>
</gene>
<feature type="domain" description="DUF1592" evidence="5">
    <location>
        <begin position="517"/>
        <end position="644"/>
    </location>
</feature>
<evidence type="ECO:0000259" key="7">
    <source>
        <dbReference type="Pfam" id="PF07637"/>
    </source>
</evidence>
<dbReference type="Pfam" id="PF07627">
    <property type="entry name" value="PSCyt3"/>
    <property type="match status" value="1"/>
</dbReference>
<dbReference type="InterPro" id="IPR013039">
    <property type="entry name" value="DUF1588"/>
</dbReference>
<protein>
    <submittedName>
        <fullName evidence="8">Planctomycete cytochrome C</fullName>
    </submittedName>
</protein>